<evidence type="ECO:0000313" key="2">
    <source>
        <dbReference type="Proteomes" id="UP000178797"/>
    </source>
</evidence>
<dbReference type="AlphaFoldDB" id="A0A1F7RX66"/>
<name>A0A1F7RX66_9BACT</name>
<evidence type="ECO:0000313" key="1">
    <source>
        <dbReference type="EMBL" id="OGL45604.1"/>
    </source>
</evidence>
<proteinExistence type="predicted"/>
<reference evidence="1 2" key="1">
    <citation type="journal article" date="2016" name="Nat. Commun.">
        <title>Thousands of microbial genomes shed light on interconnected biogeochemical processes in an aquifer system.</title>
        <authorList>
            <person name="Anantharaman K."/>
            <person name="Brown C.T."/>
            <person name="Hug L.A."/>
            <person name="Sharon I."/>
            <person name="Castelle C.J."/>
            <person name="Probst A.J."/>
            <person name="Thomas B.C."/>
            <person name="Singh A."/>
            <person name="Wilkins M.J."/>
            <person name="Karaoz U."/>
            <person name="Brodie E.L."/>
            <person name="Williams K.H."/>
            <person name="Hubbard S.S."/>
            <person name="Banfield J.F."/>
        </authorList>
    </citation>
    <scope>NUCLEOTIDE SEQUENCE [LARGE SCALE GENOMIC DNA]</scope>
</reference>
<comment type="caution">
    <text evidence="1">The sequence shown here is derived from an EMBL/GenBank/DDBJ whole genome shotgun (WGS) entry which is preliminary data.</text>
</comment>
<dbReference type="InterPro" id="IPR026002">
    <property type="entry name" value="ATC_hydrolase-like"/>
</dbReference>
<organism evidence="1 2">
    <name type="scientific">Candidatus Schekmanbacteria bacterium RBG_16_38_10</name>
    <dbReference type="NCBI Taxonomy" id="1817879"/>
    <lineage>
        <taxon>Bacteria</taxon>
        <taxon>Candidatus Schekmaniibacteriota</taxon>
    </lineage>
</organism>
<evidence type="ECO:0008006" key="3">
    <source>
        <dbReference type="Google" id="ProtNLM"/>
    </source>
</evidence>
<gene>
    <name evidence="1" type="ORF">A2W05_06600</name>
</gene>
<dbReference type="EMBL" id="MGDE01000124">
    <property type="protein sequence ID" value="OGL45604.1"/>
    <property type="molecule type" value="Genomic_DNA"/>
</dbReference>
<sequence length="156" mass="18301">MKGKELPVEKQREILVERNALKFTELYMGLVNAYGEKEGARMYEEVYELRFKKGSSQAKGRKLDDIIIAELSIFPALGWTLWAEKKTENNEEVWYEHLEHCPYWTATKKHKLPDPCKILCDMDSKFGEKYGLGKWKLMKHMPSGDSECCFRITPFK</sequence>
<dbReference type="Proteomes" id="UP000178797">
    <property type="component" value="Unassembled WGS sequence"/>
</dbReference>
<accession>A0A1F7RX66</accession>
<protein>
    <recommendedName>
        <fullName evidence="3">L-2-amino-thiazoline-4-carboxylic acid hydrolase</fullName>
    </recommendedName>
</protein>
<dbReference type="Pfam" id="PF14196">
    <property type="entry name" value="ATC_hydrolase"/>
    <property type="match status" value="1"/>
</dbReference>